<dbReference type="OrthoDB" id="45035at2759"/>
<evidence type="ECO:0000256" key="2">
    <source>
        <dbReference type="ARBA" id="ARBA00022640"/>
    </source>
</evidence>
<gene>
    <name evidence="5" type="ORF">HYH03_008513</name>
</gene>
<comment type="caution">
    <text evidence="5">The sequence shown here is derived from an EMBL/GenBank/DDBJ whole genome shotgun (WGS) entry which is preliminary data.</text>
</comment>
<dbReference type="InterPro" id="IPR039633">
    <property type="entry name" value="PAP"/>
</dbReference>
<feature type="domain" description="Plastid lipid-associated protein/fibrillin conserved" evidence="4">
    <location>
        <begin position="72"/>
        <end position="186"/>
    </location>
</feature>
<feature type="compositionally biased region" description="Low complexity" evidence="3">
    <location>
        <begin position="269"/>
        <end position="280"/>
    </location>
</feature>
<dbReference type="EMBL" id="JAEHOE010000038">
    <property type="protein sequence ID" value="KAG2493381.1"/>
    <property type="molecule type" value="Genomic_DNA"/>
</dbReference>
<keyword evidence="2" id="KW-0934">Plastid</keyword>
<dbReference type="AlphaFoldDB" id="A0A835Y018"/>
<dbReference type="Proteomes" id="UP000612055">
    <property type="component" value="Unassembled WGS sequence"/>
</dbReference>
<dbReference type="PANTHER" id="PTHR31906">
    <property type="entry name" value="PLASTID-LIPID-ASSOCIATED PROTEIN 4, CHLOROPLASTIC-RELATED"/>
    <property type="match status" value="1"/>
</dbReference>
<organism evidence="5 6">
    <name type="scientific">Edaphochlamys debaryana</name>
    <dbReference type="NCBI Taxonomy" id="47281"/>
    <lineage>
        <taxon>Eukaryota</taxon>
        <taxon>Viridiplantae</taxon>
        <taxon>Chlorophyta</taxon>
        <taxon>core chlorophytes</taxon>
        <taxon>Chlorophyceae</taxon>
        <taxon>CS clade</taxon>
        <taxon>Chlamydomonadales</taxon>
        <taxon>Chlamydomonadales incertae sedis</taxon>
        <taxon>Edaphochlamys</taxon>
    </lineage>
</organism>
<dbReference type="GO" id="GO:0009536">
    <property type="term" value="C:plastid"/>
    <property type="evidence" value="ECO:0007669"/>
    <property type="project" value="UniProtKB-SubCell"/>
</dbReference>
<evidence type="ECO:0000313" key="6">
    <source>
        <dbReference type="Proteomes" id="UP000612055"/>
    </source>
</evidence>
<keyword evidence="6" id="KW-1185">Reference proteome</keyword>
<reference evidence="5" key="1">
    <citation type="journal article" date="2020" name="bioRxiv">
        <title>Comparative genomics of Chlamydomonas.</title>
        <authorList>
            <person name="Craig R.J."/>
            <person name="Hasan A.R."/>
            <person name="Ness R.W."/>
            <person name="Keightley P.D."/>
        </authorList>
    </citation>
    <scope>NUCLEOTIDE SEQUENCE</scope>
    <source>
        <strain evidence="5">CCAP 11/70</strain>
    </source>
</reference>
<name>A0A835Y018_9CHLO</name>
<feature type="compositionally biased region" description="Acidic residues" evidence="3">
    <location>
        <begin position="290"/>
        <end position="299"/>
    </location>
</feature>
<protein>
    <recommendedName>
        <fullName evidence="4">Plastid lipid-associated protein/fibrillin conserved domain-containing protein</fullName>
    </recommendedName>
</protein>
<dbReference type="InterPro" id="IPR006843">
    <property type="entry name" value="PAP/fibrillin_dom"/>
</dbReference>
<feature type="compositionally biased region" description="Basic and acidic residues" evidence="3">
    <location>
        <begin position="382"/>
        <end position="443"/>
    </location>
</feature>
<accession>A0A835Y018</accession>
<evidence type="ECO:0000256" key="3">
    <source>
        <dbReference type="SAM" id="MobiDB-lite"/>
    </source>
</evidence>
<proteinExistence type="predicted"/>
<dbReference type="Pfam" id="PF04755">
    <property type="entry name" value="PAP_fibrillin"/>
    <property type="match status" value="1"/>
</dbReference>
<evidence type="ECO:0000313" key="5">
    <source>
        <dbReference type="EMBL" id="KAG2493381.1"/>
    </source>
</evidence>
<evidence type="ECO:0000259" key="4">
    <source>
        <dbReference type="Pfam" id="PF04755"/>
    </source>
</evidence>
<feature type="region of interest" description="Disordered" evidence="3">
    <location>
        <begin position="262"/>
        <end position="443"/>
    </location>
</feature>
<evidence type="ECO:0000256" key="1">
    <source>
        <dbReference type="ARBA" id="ARBA00004474"/>
    </source>
</evidence>
<sequence length="576" mass="61627">MQSVMQNRAFSAGASARPASRAIPRVACKRVGRSARAQRRGAVEVQAFFNFFTPKPAAAVPSADDRAKPLVEDLIQLTAFTDAGAKCSPEQKEQIAETVIELSRYCMKNPLKSDLLFGEWQVLFSSKPSAVGGPLRKGPGPAVFPGQEARQIISAPNKLVNVVEYKTLGFLPGSNRQFGTIEPISGDTFILNITSGEVQAGVGGAIKKDFDIKRKIKILYLDDQIRVAQFLPSDLQDSERDENGGGDSEDIVFVFQRVNAPAEEDEPKAAAPKAAPRAAPKPAPRRVVVEEDEDEEEEEKPAFTRISSPFGAFGGSRKLESPATVAERQVREQLQRGGTAKLPTPPPSPTRKLAPPAPAVVTRSGSAKVAAAPGTQKGKPVPVEDPREARRRQQEEERARKAAEAEARAAEAKKSAAAKEAEAKKIAAQKEVEKKKAEAEAKKVAALKEAEAKKAAAAKEAEAKRIAAQKEAEAKKQAAIRELLADLAEEIKERTAAARDALKELKDIERSAAAGLKEVSGARSKVEEAESDVKSVQDALDAALAKRNAAAKDAQAAKDVVVAAEKALRTVVTGKK</sequence>
<comment type="subcellular location">
    <subcellularLocation>
        <location evidence="1">Plastid</location>
    </subcellularLocation>
</comment>